<proteinExistence type="predicted"/>
<evidence type="ECO:0000313" key="6">
    <source>
        <dbReference type="Proteomes" id="UP000004994"/>
    </source>
</evidence>
<dbReference type="GO" id="GO:0005634">
    <property type="term" value="C:nucleus"/>
    <property type="evidence" value="ECO:0000318"/>
    <property type="project" value="GO_Central"/>
</dbReference>
<dbReference type="InterPro" id="IPR006456">
    <property type="entry name" value="ZF_HD_homeobox_Cys/His_dimer"/>
</dbReference>
<protein>
    <recommendedName>
        <fullName evidence="4">ZF-HD dimerization-type domain-containing protein</fullName>
    </recommendedName>
</protein>
<keyword evidence="2" id="KW-0863">Zinc-finger</keyword>
<feature type="domain" description="ZF-HD dimerization-type" evidence="4">
    <location>
        <begin position="16"/>
        <end position="65"/>
    </location>
</feature>
<dbReference type="Proteomes" id="UP000004994">
    <property type="component" value="Chromosome 5"/>
</dbReference>
<dbReference type="GO" id="GO:0003700">
    <property type="term" value="F:DNA-binding transcription factor activity"/>
    <property type="evidence" value="ECO:0000318"/>
    <property type="project" value="GO_Central"/>
</dbReference>
<dbReference type="Pfam" id="PF04770">
    <property type="entry name" value="ZF-HD_dimer"/>
    <property type="match status" value="1"/>
</dbReference>
<dbReference type="PANTHER" id="PTHR31948:SF148">
    <property type="entry name" value="MINI ZINC FINGER PROTEIN 3"/>
    <property type="match status" value="1"/>
</dbReference>
<dbReference type="EnsemblPlants" id="Solyc05g017897.1.1">
    <property type="protein sequence ID" value="Solyc05g017897.1.1"/>
    <property type="gene ID" value="Solyc05g017897.1"/>
</dbReference>
<reference evidence="5" key="1">
    <citation type="journal article" date="2012" name="Nature">
        <title>The tomato genome sequence provides insights into fleshy fruit evolution.</title>
        <authorList>
            <consortium name="Tomato Genome Consortium"/>
        </authorList>
    </citation>
    <scope>NUCLEOTIDE SEQUENCE [LARGE SCALE GENOMIC DNA]</scope>
    <source>
        <strain evidence="5">cv. Heinz 1706</strain>
    </source>
</reference>
<sequence length="102" mass="11782">MTNNSSSNSSCDMIKYGICLKNYATEFGDYSVDGCREFVKKDNDETKEEYICAKCGCFRSSSFFHPHVVPHGGGNAPIIFHSFETRFVSNQYIRRPIFYYYL</sequence>
<dbReference type="GO" id="GO:0006355">
    <property type="term" value="P:regulation of DNA-templated transcription"/>
    <property type="evidence" value="ECO:0000318"/>
    <property type="project" value="GO_Central"/>
</dbReference>
<dbReference type="InParanoid" id="A0A3Q7GEN0"/>
<evidence type="ECO:0000256" key="1">
    <source>
        <dbReference type="ARBA" id="ARBA00022723"/>
    </source>
</evidence>
<dbReference type="GO" id="GO:0000976">
    <property type="term" value="F:transcription cis-regulatory region binding"/>
    <property type="evidence" value="ECO:0000318"/>
    <property type="project" value="GO_Central"/>
</dbReference>
<keyword evidence="1" id="KW-0479">Metal-binding</keyword>
<dbReference type="GO" id="GO:0008270">
    <property type="term" value="F:zinc ion binding"/>
    <property type="evidence" value="ECO:0007669"/>
    <property type="project" value="UniProtKB-KW"/>
</dbReference>
<dbReference type="Gramene" id="Solyc05g017897.1.1">
    <property type="protein sequence ID" value="Solyc05g017897.1.1"/>
    <property type="gene ID" value="Solyc05g017897.1"/>
</dbReference>
<name>A0A3Q7GEN0_SOLLC</name>
<reference evidence="5" key="2">
    <citation type="submission" date="2019-01" db="UniProtKB">
        <authorList>
            <consortium name="EnsemblPlants"/>
        </authorList>
    </citation>
    <scope>IDENTIFICATION</scope>
    <source>
        <strain evidence="5">cv. Heinz 1706</strain>
    </source>
</reference>
<evidence type="ECO:0000313" key="5">
    <source>
        <dbReference type="EnsemblPlants" id="Solyc05g017897.1.1"/>
    </source>
</evidence>
<dbReference type="PROSITE" id="PS51523">
    <property type="entry name" value="ZF_HD_DIMER"/>
    <property type="match status" value="1"/>
</dbReference>
<keyword evidence="3" id="KW-0862">Zinc</keyword>
<dbReference type="PANTHER" id="PTHR31948">
    <property type="entry name" value="ZINC-FINGER HOMEODOMAIN PROTEIN 2"/>
    <property type="match status" value="1"/>
</dbReference>
<dbReference type="AlphaFoldDB" id="A0A3Q7GEN0"/>
<evidence type="ECO:0000256" key="2">
    <source>
        <dbReference type="ARBA" id="ARBA00022771"/>
    </source>
</evidence>
<evidence type="ECO:0000259" key="4">
    <source>
        <dbReference type="PROSITE" id="PS51523"/>
    </source>
</evidence>
<organism evidence="5">
    <name type="scientific">Solanum lycopersicum</name>
    <name type="common">Tomato</name>
    <name type="synonym">Lycopersicon esculentum</name>
    <dbReference type="NCBI Taxonomy" id="4081"/>
    <lineage>
        <taxon>Eukaryota</taxon>
        <taxon>Viridiplantae</taxon>
        <taxon>Streptophyta</taxon>
        <taxon>Embryophyta</taxon>
        <taxon>Tracheophyta</taxon>
        <taxon>Spermatophyta</taxon>
        <taxon>Magnoliopsida</taxon>
        <taxon>eudicotyledons</taxon>
        <taxon>Gunneridae</taxon>
        <taxon>Pentapetalae</taxon>
        <taxon>asterids</taxon>
        <taxon>lamiids</taxon>
        <taxon>Solanales</taxon>
        <taxon>Solanaceae</taxon>
        <taxon>Solanoideae</taxon>
        <taxon>Solaneae</taxon>
        <taxon>Solanum</taxon>
        <taxon>Solanum subgen. Lycopersicon</taxon>
    </lineage>
</organism>
<accession>A0A3Q7GEN0</accession>
<keyword evidence="6" id="KW-1185">Reference proteome</keyword>
<evidence type="ECO:0000256" key="3">
    <source>
        <dbReference type="ARBA" id="ARBA00022833"/>
    </source>
</evidence>
<dbReference type="STRING" id="4081.A0A3Q7GEN0"/>